<feature type="region of interest" description="Disordered" evidence="1">
    <location>
        <begin position="206"/>
        <end position="240"/>
    </location>
</feature>
<feature type="compositionally biased region" description="Low complexity" evidence="1">
    <location>
        <begin position="228"/>
        <end position="240"/>
    </location>
</feature>
<accession>A0A4R2ENB4</accession>
<feature type="compositionally biased region" description="Polar residues" evidence="1">
    <location>
        <begin position="216"/>
        <end position="227"/>
    </location>
</feature>
<name>A0A4R2ENB4_9BACT</name>
<dbReference type="Proteomes" id="UP000294830">
    <property type="component" value="Unassembled WGS sequence"/>
</dbReference>
<evidence type="ECO:0000256" key="1">
    <source>
        <dbReference type="SAM" id="MobiDB-lite"/>
    </source>
</evidence>
<evidence type="ECO:0000313" key="3">
    <source>
        <dbReference type="Proteomes" id="UP000294830"/>
    </source>
</evidence>
<proteinExistence type="predicted"/>
<gene>
    <name evidence="2" type="ORF">CLV25_105138</name>
</gene>
<keyword evidence="3" id="KW-1185">Reference proteome</keyword>
<organism evidence="2 3">
    <name type="scientific">Acetobacteroides hydrogenigenes</name>
    <dbReference type="NCBI Taxonomy" id="979970"/>
    <lineage>
        <taxon>Bacteria</taxon>
        <taxon>Pseudomonadati</taxon>
        <taxon>Bacteroidota</taxon>
        <taxon>Bacteroidia</taxon>
        <taxon>Bacteroidales</taxon>
        <taxon>Rikenellaceae</taxon>
        <taxon>Acetobacteroides</taxon>
    </lineage>
</organism>
<reference evidence="2 3" key="1">
    <citation type="submission" date="2019-03" db="EMBL/GenBank/DDBJ databases">
        <title>Genomic Encyclopedia of Archaeal and Bacterial Type Strains, Phase II (KMG-II): from individual species to whole genera.</title>
        <authorList>
            <person name="Goeker M."/>
        </authorList>
    </citation>
    <scope>NUCLEOTIDE SEQUENCE [LARGE SCALE GENOMIC DNA]</scope>
    <source>
        <strain evidence="2 3">RL-C</strain>
    </source>
</reference>
<dbReference type="EMBL" id="SLWB01000005">
    <property type="protein sequence ID" value="TCN68936.1"/>
    <property type="molecule type" value="Genomic_DNA"/>
</dbReference>
<dbReference type="RefSeq" id="WP_131838950.1">
    <property type="nucleotide sequence ID" value="NZ_SLWB01000005.1"/>
</dbReference>
<comment type="caution">
    <text evidence="2">The sequence shown here is derived from an EMBL/GenBank/DDBJ whole genome shotgun (WGS) entry which is preliminary data.</text>
</comment>
<sequence length="240" mass="26576">MKASHLPFSRMCRRVMAFLKDNETLQGYPEVAFVVQSIDAHLAKIAKLAELLTQSSSFGGDGADGIDGYTQRLIEQGSFLGKSLEDLGRVKRDAKMVERLRILCQDLESKGTNGKIQSASSILNEAKAELAELDSYKIDMANLVSFEESIIKVSEANTMRAKAVAERRLKQLEMEEALNSCNEVLIQCDRFVEAIKKEHPSVYKSYAAHRKEKARTTQPRTKTNNPKTSGGTSSVTGTAR</sequence>
<dbReference type="AlphaFoldDB" id="A0A4R2ENB4"/>
<protein>
    <submittedName>
        <fullName evidence="2">Uncharacterized protein</fullName>
    </submittedName>
</protein>
<evidence type="ECO:0000313" key="2">
    <source>
        <dbReference type="EMBL" id="TCN68936.1"/>
    </source>
</evidence>